<feature type="compositionally biased region" description="Polar residues" evidence="1">
    <location>
        <begin position="320"/>
        <end position="331"/>
    </location>
</feature>
<feature type="compositionally biased region" description="Low complexity" evidence="1">
    <location>
        <begin position="432"/>
        <end position="449"/>
    </location>
</feature>
<feature type="compositionally biased region" description="Polar residues" evidence="1">
    <location>
        <begin position="93"/>
        <end position="106"/>
    </location>
</feature>
<reference evidence="2 3" key="1">
    <citation type="submission" date="2018-05" db="EMBL/GenBank/DDBJ databases">
        <title>Draft genome sequence of Scytalidium lignicola DSM 105466, a ubiquitous saprotrophic fungus.</title>
        <authorList>
            <person name="Buettner E."/>
            <person name="Gebauer A.M."/>
            <person name="Hofrichter M."/>
            <person name="Liers C."/>
            <person name="Kellner H."/>
        </authorList>
    </citation>
    <scope>NUCLEOTIDE SEQUENCE [LARGE SCALE GENOMIC DNA]</scope>
    <source>
        <strain evidence="2 3">DSM 105466</strain>
    </source>
</reference>
<feature type="non-terminal residue" evidence="2">
    <location>
        <position position="1"/>
    </location>
</feature>
<dbReference type="EMBL" id="NCSJ02000001">
    <property type="protein sequence ID" value="RFU36240.1"/>
    <property type="molecule type" value="Genomic_DNA"/>
</dbReference>
<feature type="compositionally biased region" description="Acidic residues" evidence="1">
    <location>
        <begin position="304"/>
        <end position="316"/>
    </location>
</feature>
<feature type="compositionally biased region" description="Basic and acidic residues" evidence="1">
    <location>
        <begin position="415"/>
        <end position="426"/>
    </location>
</feature>
<dbReference type="OrthoDB" id="5346713at2759"/>
<name>A0A3E2HS97_SCYLI</name>
<feature type="compositionally biased region" description="Low complexity" evidence="1">
    <location>
        <begin position="220"/>
        <end position="229"/>
    </location>
</feature>
<feature type="non-terminal residue" evidence="2">
    <location>
        <position position="1135"/>
    </location>
</feature>
<feature type="compositionally biased region" description="Polar residues" evidence="1">
    <location>
        <begin position="698"/>
        <end position="710"/>
    </location>
</feature>
<dbReference type="GO" id="GO:0005096">
    <property type="term" value="F:GTPase activator activity"/>
    <property type="evidence" value="ECO:0007669"/>
    <property type="project" value="InterPro"/>
</dbReference>
<feature type="compositionally biased region" description="Low complexity" evidence="1">
    <location>
        <begin position="466"/>
        <end position="476"/>
    </location>
</feature>
<feature type="compositionally biased region" description="Polar residues" evidence="1">
    <location>
        <begin position="343"/>
        <end position="352"/>
    </location>
</feature>
<feature type="compositionally biased region" description="Low complexity" evidence="1">
    <location>
        <begin position="1098"/>
        <end position="1112"/>
    </location>
</feature>
<feature type="compositionally biased region" description="Polar residues" evidence="1">
    <location>
        <begin position="64"/>
        <end position="79"/>
    </location>
</feature>
<dbReference type="OMA" id="NDTRIFS"/>
<dbReference type="Proteomes" id="UP000258309">
    <property type="component" value="Unassembled WGS sequence"/>
</dbReference>
<feature type="compositionally biased region" description="Polar residues" evidence="1">
    <location>
        <begin position="480"/>
        <end position="506"/>
    </location>
</feature>
<proteinExistence type="predicted"/>
<feature type="compositionally biased region" description="Polar residues" evidence="1">
    <location>
        <begin position="514"/>
        <end position="528"/>
    </location>
</feature>
<accession>A0A3E2HS97</accession>
<sequence>MKTIPSLVASSTVGIATAGLALGKPDRSSPIQSSSKRRKTVSGANPTNIEAQHAREKASLFTRPGTSSNVISRDTSLSRPTPVGPLPDAQPLRPTTANPIPSSNARYESPSSSTRRRLSSVGPDSPSITFSNGSRAPILPGSPGITSAQLPPNKLVKRAPSSRNRSGTVVINQEPRPVFRRPATSHQRRATLQQCAEESTPPLPDLLPVPPPRNQTKRQTPPSETPSEPRTSWIPFFQSRPTKLTKDKGSAKSGEGGAQGFQPTSRRVTLLDDDVTGPTLLKPRMISTIRETEKSNFDEASLPFEDEEMEEAEAGDPNENKQPTPEVTSFDEQQKRPRRSLSFHFSQPTTWIARSGSLRVEKRAIEGRSGGKRNSSAPISTLPGRNVLSAHGPKHHPPLEVKVFQDTASFASRPDPSRPESNDSMRRSTFQSRPRNLSSPLPPLTRLSSFNVDLARLGLPSPSSPAPQRSPSSPLPQGHARTSSVSSAGYISPTTTSYFGSINSKPRTSDIADRTSTLIGSDSDTRGFTTGDEDEMDLQSDTVYDSIRTGATSSIRSYTTPLESMFDDSPQSANSNNAKSKRLSVHELVGGQFHEGNKIVEEDEDMSTPVKGSRSLQDGVETPIRSKPDISVDTDFESTPKFFISTKDYSRLSLDDEEDEDWTRDDENMDIMALSPPSNSINLRRASPSLRTALADVTHTSSTNGKSAPTSERPKSNLFDWSEPSIVEKMDHKGNMTRPRTAYSNQVTDGRGGRAVGRKGPSALHIRSQSVPVVPDGAGHREHLTPKFGTWGLGAKGVSEDWDGDFEFDNSDSETGDVKDTKKDNKNSMVVPLAIQESQANVVGHVGQIREFCLLVEDLKRLRILGREKELLDGTAAPLWKEAEGIIALAVPDEEDLTLSAPRSPSVTRYDYEGDEKLSQRNLWGSDTLKSDNSVEAEIRNYATTSAYDTGTVRRRHSVFSPEDDIFGTGAAAAATPAADNVSISESLTVPASSRSSTKNSSTEVARSVMETMHQYRSASDPMLSELTSQSANKMPFDTTSLRDLVHRASVLTRTLAELIRKADGTPQSPDPVPQRESSPAFTRVFADPMIMTQMTMPSRQQQIPRSQSNNSVLSGSIDASPRRLAQHIHMMAVS</sequence>
<feature type="compositionally biased region" description="Polar residues" evidence="1">
    <location>
        <begin position="161"/>
        <end position="171"/>
    </location>
</feature>
<feature type="region of interest" description="Disordered" evidence="1">
    <location>
        <begin position="21"/>
        <end position="535"/>
    </location>
</feature>
<protein>
    <submittedName>
        <fullName evidence="2">Uncharacterized protein</fullName>
    </submittedName>
</protein>
<evidence type="ECO:0000313" key="2">
    <source>
        <dbReference type="EMBL" id="RFU36240.1"/>
    </source>
</evidence>
<feature type="region of interest" description="Disordered" evidence="1">
    <location>
        <begin position="697"/>
        <end position="718"/>
    </location>
</feature>
<dbReference type="AlphaFoldDB" id="A0A3E2HS97"/>
<feature type="compositionally biased region" description="Pro residues" evidence="1">
    <location>
        <begin position="201"/>
        <end position="213"/>
    </location>
</feature>
<evidence type="ECO:0000313" key="3">
    <source>
        <dbReference type="Proteomes" id="UP000258309"/>
    </source>
</evidence>
<feature type="region of interest" description="Disordered" evidence="1">
    <location>
        <begin position="735"/>
        <end position="760"/>
    </location>
</feature>
<evidence type="ECO:0000256" key="1">
    <source>
        <dbReference type="SAM" id="MobiDB-lite"/>
    </source>
</evidence>
<gene>
    <name evidence="2" type="ORF">B7463_g56</name>
</gene>
<organism evidence="2 3">
    <name type="scientific">Scytalidium lignicola</name>
    <name type="common">Hyphomycete</name>
    <dbReference type="NCBI Taxonomy" id="5539"/>
    <lineage>
        <taxon>Eukaryota</taxon>
        <taxon>Fungi</taxon>
        <taxon>Dikarya</taxon>
        <taxon>Ascomycota</taxon>
        <taxon>Pezizomycotina</taxon>
        <taxon>Leotiomycetes</taxon>
        <taxon>Leotiomycetes incertae sedis</taxon>
        <taxon>Scytalidium</taxon>
    </lineage>
</organism>
<dbReference type="STRING" id="5539.A0A3E2HS97"/>
<keyword evidence="3" id="KW-1185">Reference proteome</keyword>
<comment type="caution">
    <text evidence="2">The sequence shown here is derived from an EMBL/GenBank/DDBJ whole genome shotgun (WGS) entry which is preliminary data.</text>
</comment>
<dbReference type="InterPro" id="IPR045342">
    <property type="entry name" value="Etd1"/>
</dbReference>
<feature type="region of interest" description="Disordered" evidence="1">
    <location>
        <begin position="1097"/>
        <end position="1124"/>
    </location>
</feature>
<feature type="region of interest" description="Disordered" evidence="1">
    <location>
        <begin position="604"/>
        <end position="632"/>
    </location>
</feature>
<dbReference type="Pfam" id="PF20162">
    <property type="entry name" value="Etd1"/>
    <property type="match status" value="1"/>
</dbReference>
<dbReference type="GO" id="GO:1902412">
    <property type="term" value="P:regulation of mitotic cytokinesis"/>
    <property type="evidence" value="ECO:0007669"/>
    <property type="project" value="InterPro"/>
</dbReference>